<accession>A0ABV6KDN5</accession>
<organism evidence="2 3">
    <name type="scientific">Halalkalibacter kiskunsagensis</name>
    <dbReference type="NCBI Taxonomy" id="1548599"/>
    <lineage>
        <taxon>Bacteria</taxon>
        <taxon>Bacillati</taxon>
        <taxon>Bacillota</taxon>
        <taxon>Bacilli</taxon>
        <taxon>Bacillales</taxon>
        <taxon>Bacillaceae</taxon>
        <taxon>Halalkalibacter</taxon>
    </lineage>
</organism>
<evidence type="ECO:0000259" key="1">
    <source>
        <dbReference type="Pfam" id="PF01814"/>
    </source>
</evidence>
<evidence type="ECO:0000313" key="3">
    <source>
        <dbReference type="Proteomes" id="UP001589838"/>
    </source>
</evidence>
<reference evidence="2 3" key="1">
    <citation type="submission" date="2024-09" db="EMBL/GenBank/DDBJ databases">
        <authorList>
            <person name="Sun Q."/>
            <person name="Mori K."/>
        </authorList>
    </citation>
    <scope>NUCLEOTIDE SEQUENCE [LARGE SCALE GENOMIC DNA]</scope>
    <source>
        <strain evidence="2 3">NCAIM B.02610</strain>
    </source>
</reference>
<dbReference type="InterPro" id="IPR012312">
    <property type="entry name" value="Hemerythrin-like"/>
</dbReference>
<evidence type="ECO:0000313" key="2">
    <source>
        <dbReference type="EMBL" id="MFC0471420.1"/>
    </source>
</evidence>
<dbReference type="Proteomes" id="UP001589838">
    <property type="component" value="Unassembled WGS sequence"/>
</dbReference>
<dbReference type="RefSeq" id="WP_335961887.1">
    <property type="nucleotide sequence ID" value="NZ_JAXBLX010000021.1"/>
</dbReference>
<proteinExistence type="predicted"/>
<dbReference type="PANTHER" id="PTHR39966:SF1">
    <property type="entry name" value="HEMERYTHRIN-LIKE DOMAIN-CONTAINING PROTEIN"/>
    <property type="match status" value="1"/>
</dbReference>
<dbReference type="PANTHER" id="PTHR39966">
    <property type="entry name" value="BLL2471 PROTEIN-RELATED"/>
    <property type="match status" value="1"/>
</dbReference>
<gene>
    <name evidence="2" type="ORF">ACFFHM_13200</name>
</gene>
<sequence length="177" mass="20474">MSQFCELAGNGSVELCAPLQRLKSEHTPLRIQMDNLYELSVSIEKENEIGRIKEKLLQLRNGVIQFVALLDPHSEKEEGVLFPMVANYIGKDVGPIYVMEYEHDQAKGNLRKFLEGTINLKECLTISELFQITELYNRAYHVLQEHFLKEEEILFPMAEKLLTNEEKKRLELHIGTV</sequence>
<protein>
    <submittedName>
        <fullName evidence="2">Hemerythrin domain-containing protein</fullName>
    </submittedName>
</protein>
<name>A0ABV6KDN5_9BACI</name>
<dbReference type="EMBL" id="JBHLUX010000033">
    <property type="protein sequence ID" value="MFC0471420.1"/>
    <property type="molecule type" value="Genomic_DNA"/>
</dbReference>
<dbReference type="Pfam" id="PF01814">
    <property type="entry name" value="Hemerythrin"/>
    <property type="match status" value="1"/>
</dbReference>
<comment type="caution">
    <text evidence="2">The sequence shown here is derived from an EMBL/GenBank/DDBJ whole genome shotgun (WGS) entry which is preliminary data.</text>
</comment>
<feature type="domain" description="Hemerythrin-like" evidence="1">
    <location>
        <begin position="18"/>
        <end position="158"/>
    </location>
</feature>
<keyword evidence="3" id="KW-1185">Reference proteome</keyword>
<dbReference type="Gene3D" id="1.20.120.520">
    <property type="entry name" value="nmb1532 protein domain like"/>
    <property type="match status" value="1"/>
</dbReference>